<dbReference type="InterPro" id="IPR014724">
    <property type="entry name" value="RNA_pol_RPB2_OB-fold"/>
</dbReference>
<proteinExistence type="inferred from homology"/>
<keyword evidence="4 14" id="KW-0808">Transferase</keyword>
<dbReference type="FunFam" id="3.90.1100.10:FF:000008">
    <property type="entry name" value="DNA-directed RNA polymerase subunit beta"/>
    <property type="match status" value="1"/>
</dbReference>
<evidence type="ECO:0000259" key="20">
    <source>
        <dbReference type="Pfam" id="PF06883"/>
    </source>
</evidence>
<evidence type="ECO:0000259" key="15">
    <source>
        <dbReference type="Pfam" id="PF00562"/>
    </source>
</evidence>
<dbReference type="EC" id="2.7.7.6" evidence="14"/>
<dbReference type="InterPro" id="IPR007121">
    <property type="entry name" value="RNA_pol_bsu_CS"/>
</dbReference>
<dbReference type="FunFam" id="2.40.270.10:FF:000011">
    <property type="entry name" value="DNA-directed RNA polymerase subunit beta"/>
    <property type="match status" value="1"/>
</dbReference>
<evidence type="ECO:0000256" key="2">
    <source>
        <dbReference type="ARBA" id="ARBA00006835"/>
    </source>
</evidence>
<feature type="domain" description="RNA polymerase beta subunit protrusion" evidence="18">
    <location>
        <begin position="26"/>
        <end position="404"/>
    </location>
</feature>
<dbReference type="CDD" id="cd00653">
    <property type="entry name" value="RNA_pol_B_RPB2"/>
    <property type="match status" value="1"/>
</dbReference>
<dbReference type="SUPFAM" id="SSF64484">
    <property type="entry name" value="beta and beta-prime subunits of DNA dependent RNA-polymerase"/>
    <property type="match status" value="1"/>
</dbReference>
<keyword evidence="8" id="KW-0862">Zinc</keyword>
<dbReference type="GO" id="GO:0006351">
    <property type="term" value="P:DNA-templated transcription"/>
    <property type="evidence" value="ECO:0007669"/>
    <property type="project" value="InterPro"/>
</dbReference>
<dbReference type="InterPro" id="IPR007641">
    <property type="entry name" value="RNA_pol_Rpb2_7"/>
</dbReference>
<evidence type="ECO:0000256" key="4">
    <source>
        <dbReference type="ARBA" id="ARBA00022679"/>
    </source>
</evidence>
<dbReference type="GO" id="GO:0003899">
    <property type="term" value="F:DNA-directed RNA polymerase activity"/>
    <property type="evidence" value="ECO:0007669"/>
    <property type="project" value="UniProtKB-EC"/>
</dbReference>
<dbReference type="InterPro" id="IPR015712">
    <property type="entry name" value="DNA-dir_RNA_pol_su2"/>
</dbReference>
<gene>
    <name evidence="21" type="ORF">GSLYS_00004349001</name>
</gene>
<dbReference type="AlphaFoldDB" id="A0AAV2H8Z1"/>
<feature type="domain" description="DNA-directed RNA polymerase I subunit RPA2" evidence="20">
    <location>
        <begin position="562"/>
        <end position="619"/>
    </location>
</feature>
<keyword evidence="7" id="KW-0863">Zinc-finger</keyword>
<evidence type="ECO:0000259" key="18">
    <source>
        <dbReference type="Pfam" id="PF04563"/>
    </source>
</evidence>
<dbReference type="Pfam" id="PF04560">
    <property type="entry name" value="RNA_pol_Rpb2_7"/>
    <property type="match status" value="1"/>
</dbReference>
<dbReference type="Pfam" id="PF06883">
    <property type="entry name" value="RNA_pol_Rpa2_4"/>
    <property type="match status" value="1"/>
</dbReference>
<dbReference type="Pfam" id="PF00562">
    <property type="entry name" value="RNA_pol_Rpb2_6"/>
    <property type="match status" value="1"/>
</dbReference>
<evidence type="ECO:0000256" key="14">
    <source>
        <dbReference type="RuleBase" id="RU363031"/>
    </source>
</evidence>
<dbReference type="Pfam" id="PF04565">
    <property type="entry name" value="RNA_pol_Rpb2_3"/>
    <property type="match status" value="1"/>
</dbReference>
<evidence type="ECO:0000256" key="6">
    <source>
        <dbReference type="ARBA" id="ARBA00022723"/>
    </source>
</evidence>
<keyword evidence="6" id="KW-0479">Metal-binding</keyword>
<evidence type="ECO:0000256" key="5">
    <source>
        <dbReference type="ARBA" id="ARBA00022695"/>
    </source>
</evidence>
<evidence type="ECO:0000256" key="7">
    <source>
        <dbReference type="ARBA" id="ARBA00022771"/>
    </source>
</evidence>
<evidence type="ECO:0000256" key="1">
    <source>
        <dbReference type="ARBA" id="ARBA00004604"/>
    </source>
</evidence>
<evidence type="ECO:0000259" key="16">
    <source>
        <dbReference type="Pfam" id="PF04560"/>
    </source>
</evidence>
<dbReference type="Gene3D" id="3.90.1110.10">
    <property type="entry name" value="RNA polymerase Rpb2, domain 2"/>
    <property type="match status" value="1"/>
</dbReference>
<dbReference type="InterPro" id="IPR007645">
    <property type="entry name" value="RNA_pol_Rpb2_3"/>
</dbReference>
<dbReference type="PANTHER" id="PTHR20856">
    <property type="entry name" value="DNA-DIRECTED RNA POLYMERASE I SUBUNIT 2"/>
    <property type="match status" value="1"/>
</dbReference>
<comment type="function">
    <text evidence="11">DNA-dependent RNA polymerase catalyzes the transcription of DNA into RNA using the four ribonucleoside triphosphates as substrates. Second largest core component of RNA polymerase I which synthesizes ribosomal RNA precursors. Proposed to contribute to the polymerase catalytic activity and forms the polymerase active center together with the largest subunit. Pol I is composed of mobile elements and RPA2 is part of the core element with the central large cleft and probably a clamp element that moves to open and close the cleft.</text>
</comment>
<evidence type="ECO:0000256" key="13">
    <source>
        <dbReference type="RuleBase" id="RU000434"/>
    </source>
</evidence>
<feature type="domain" description="RNA polymerase Rpb2" evidence="16">
    <location>
        <begin position="1030"/>
        <end position="1135"/>
    </location>
</feature>
<dbReference type="InterPro" id="IPR009674">
    <property type="entry name" value="Rpa2_dom_4"/>
</dbReference>
<dbReference type="FunFam" id="3.90.1100.10:FF:000016">
    <property type="entry name" value="DNA-directed RNA polymerase subunit beta"/>
    <property type="match status" value="1"/>
</dbReference>
<dbReference type="Pfam" id="PF04563">
    <property type="entry name" value="RNA_pol_Rpb2_1"/>
    <property type="match status" value="1"/>
</dbReference>
<evidence type="ECO:0000256" key="3">
    <source>
        <dbReference type="ARBA" id="ARBA00022478"/>
    </source>
</evidence>
<dbReference type="FunFam" id="3.90.1800.10:FF:000004">
    <property type="entry name" value="DNA-directed RNA polymerase subunit beta"/>
    <property type="match status" value="1"/>
</dbReference>
<dbReference type="GO" id="GO:0008270">
    <property type="term" value="F:zinc ion binding"/>
    <property type="evidence" value="ECO:0007669"/>
    <property type="project" value="UniProtKB-KW"/>
</dbReference>
<evidence type="ECO:0000313" key="21">
    <source>
        <dbReference type="EMBL" id="CAL1530216.1"/>
    </source>
</evidence>
<evidence type="ECO:0000259" key="19">
    <source>
        <dbReference type="Pfam" id="PF04565"/>
    </source>
</evidence>
<keyword evidence="3 14" id="KW-0240">DNA-directed RNA polymerase</keyword>
<keyword evidence="9 14" id="KW-0804">Transcription</keyword>
<dbReference type="Pfam" id="PF04561">
    <property type="entry name" value="RNA_pol_Rpb2_2"/>
    <property type="match status" value="1"/>
</dbReference>
<dbReference type="Proteomes" id="UP001497497">
    <property type="component" value="Unassembled WGS sequence"/>
</dbReference>
<evidence type="ECO:0000256" key="12">
    <source>
        <dbReference type="ARBA" id="ARBA00047768"/>
    </source>
</evidence>
<dbReference type="InterPro" id="IPR037034">
    <property type="entry name" value="RNA_pol_Rpb2_2_sf"/>
</dbReference>
<feature type="domain" description="DNA-directed RNA polymerase subunit 2 hybrid-binding" evidence="15">
    <location>
        <begin position="669"/>
        <end position="1028"/>
    </location>
</feature>
<dbReference type="Gene3D" id="3.90.1070.20">
    <property type="match status" value="1"/>
</dbReference>
<dbReference type="GO" id="GO:0005730">
    <property type="term" value="C:nucleolus"/>
    <property type="evidence" value="ECO:0007669"/>
    <property type="project" value="UniProtKB-SubCell"/>
</dbReference>
<feature type="domain" description="RNA polymerase Rpb2" evidence="19">
    <location>
        <begin position="454"/>
        <end position="518"/>
    </location>
</feature>
<dbReference type="InterPro" id="IPR007642">
    <property type="entry name" value="RNA_pol_Rpb2_2"/>
</dbReference>
<reference evidence="21 22" key="1">
    <citation type="submission" date="2024-04" db="EMBL/GenBank/DDBJ databases">
        <authorList>
            <consortium name="Genoscope - CEA"/>
            <person name="William W."/>
        </authorList>
    </citation>
    <scope>NUCLEOTIDE SEQUENCE [LARGE SCALE GENOMIC DNA]</scope>
</reference>
<dbReference type="GO" id="GO:0000428">
    <property type="term" value="C:DNA-directed RNA polymerase complex"/>
    <property type="evidence" value="ECO:0007669"/>
    <property type="project" value="UniProtKB-KW"/>
</dbReference>
<keyword evidence="5 14" id="KW-0548">Nucleotidyltransferase</keyword>
<evidence type="ECO:0000256" key="10">
    <source>
        <dbReference type="ARBA" id="ARBA00023242"/>
    </source>
</evidence>
<protein>
    <recommendedName>
        <fullName evidence="14">DNA-directed RNA polymerase subunit beta</fullName>
        <ecNumber evidence="14">2.7.7.6</ecNumber>
    </recommendedName>
</protein>
<dbReference type="GO" id="GO:0003677">
    <property type="term" value="F:DNA binding"/>
    <property type="evidence" value="ECO:0007669"/>
    <property type="project" value="InterPro"/>
</dbReference>
<dbReference type="Gene3D" id="3.90.1800.10">
    <property type="entry name" value="RNA polymerase alpha subunit dimerisation domain"/>
    <property type="match status" value="1"/>
</dbReference>
<dbReference type="FunFam" id="3.90.1110.10:FF:000007">
    <property type="entry name" value="DNA-directed RNA polymerase subunit beta"/>
    <property type="match status" value="1"/>
</dbReference>
<comment type="caution">
    <text evidence="21">The sequence shown here is derived from an EMBL/GenBank/DDBJ whole genome shotgun (WGS) entry which is preliminary data.</text>
</comment>
<evidence type="ECO:0000259" key="17">
    <source>
        <dbReference type="Pfam" id="PF04561"/>
    </source>
</evidence>
<sequence length="1141" mass="128824">MLGSKHLTSPTFGKPNEKQHAKLQEITKAHVESFNYFLKEGVDKMAKHMNPIEFYLGDEDMGPNRLQLSLRITKVLIFPPIVPPTNKVAVTNKVYPAECRERRSTYVGNVLAHISFECSNGKTGNFEKTVGQIPIMVKSDACNIANLNPKELVRHGEEPEEMGGYFIVNGNEKVIRLLIQPRRNYPLCLCRHSWKKRGPEYTEFGVTVRCVREDQMANSLTLHYLQNGTAKLSFGVQKEVFFVPIILILKGLLEVSEKYIFDELVRGRENDTFYRGCVVFMLRQIMTEGLNSQASVLSYIGKRFRVKLSLPDWYTDEQVGKYLFKNSLCIHLDKDADKFNFLVYMTQKLFAFVNGDCAAESSDNPMFQEVLVPGHLIQMVLAEKLESYLIGMKTNILKVVRRRGQAFQINPAEIRDATKTVSTITRAMEYLLSTGNLISQTGLGLMQTRGFAVIADKLNMFRYVSHFRAVHRGSFFTEMRTTAVRKLLPEAWGFLCPVHTPDGSPCGLLNHLSASCKVMSTEIEPGKLEPILTELGMSPISSPNPWPMSDCYVVFFDGKIMGYINAWSADTFTRTLRVLKVKGRGEVPFALEICLVKKTEVSSQYPGLYLFSSFARMVRPVLNINANATELIGTFEQVYLDIAVNGNEAYPGVTTHQELNEQSMLSVLANMTPFSDFNQSPRNMYQCQMGKQTMGTPLHAYQHRADNKLYRIQTPQSPLVRPAAYEQYNFDEYPLGTNTVVAVISYTGYDMEDAMILNKSSFERGFSHGSIIKSEIIDLRSISREHGTRTFVFSCEPSESTGALDVDGLPPVGTKLTDGDPYYSYRNLQTGEYKTVCYKGMEDATVIQIKILGDELGMEEMNKVCFVLRVMRNPTIGDKFSSRHGQKGICSMMWPAADMPFTESGMVPDIIFNPHGFPSRMTIGMMIESMAGKAGALHGLYLDATPFTFSEDQPAIDYFGEMLTAGGYNYFGTERMYSGILGQELEADIYFGVVYYQRLRHMVSDKFQVRTTGPVDQVTQQPVKGRKRAGGIRFGEMERDALITHGTSFLLNDRLLNCSDKSKAYICRTCKTILSPLLVHHTDEDLGRGHSTKFHHQIVCQHCQRRDNIQMVTVPYVFRYLVAELASIGIKINLEIKQNIG</sequence>
<evidence type="ECO:0000313" key="22">
    <source>
        <dbReference type="Proteomes" id="UP001497497"/>
    </source>
</evidence>
<organism evidence="21 22">
    <name type="scientific">Lymnaea stagnalis</name>
    <name type="common">Great pond snail</name>
    <name type="synonym">Helix stagnalis</name>
    <dbReference type="NCBI Taxonomy" id="6523"/>
    <lineage>
        <taxon>Eukaryota</taxon>
        <taxon>Metazoa</taxon>
        <taxon>Spiralia</taxon>
        <taxon>Lophotrochozoa</taxon>
        <taxon>Mollusca</taxon>
        <taxon>Gastropoda</taxon>
        <taxon>Heterobranchia</taxon>
        <taxon>Euthyneura</taxon>
        <taxon>Panpulmonata</taxon>
        <taxon>Hygrophila</taxon>
        <taxon>Lymnaeoidea</taxon>
        <taxon>Lymnaeidae</taxon>
        <taxon>Lymnaea</taxon>
    </lineage>
</organism>
<dbReference type="GO" id="GO:0032549">
    <property type="term" value="F:ribonucleoside binding"/>
    <property type="evidence" value="ECO:0007669"/>
    <property type="project" value="InterPro"/>
</dbReference>
<keyword evidence="10" id="KW-0539">Nucleus</keyword>
<evidence type="ECO:0000256" key="11">
    <source>
        <dbReference type="ARBA" id="ARBA00025539"/>
    </source>
</evidence>
<comment type="similarity">
    <text evidence="2 13">Belongs to the RNA polymerase beta chain family.</text>
</comment>
<evidence type="ECO:0000256" key="8">
    <source>
        <dbReference type="ARBA" id="ARBA00022833"/>
    </source>
</evidence>
<keyword evidence="22" id="KW-1185">Reference proteome</keyword>
<dbReference type="Gene3D" id="3.90.1100.10">
    <property type="match status" value="1"/>
</dbReference>
<comment type="subcellular location">
    <subcellularLocation>
        <location evidence="1">Nucleus</location>
        <location evidence="1">Nucleolus</location>
    </subcellularLocation>
</comment>
<evidence type="ECO:0000256" key="9">
    <source>
        <dbReference type="ARBA" id="ARBA00023163"/>
    </source>
</evidence>
<feature type="domain" description="RNA polymerase Rpb2" evidence="17">
    <location>
        <begin position="182"/>
        <end position="363"/>
    </location>
</feature>
<dbReference type="InterPro" id="IPR037033">
    <property type="entry name" value="DNA-dir_RNAP_su2_hyb_sf"/>
</dbReference>
<dbReference type="InterPro" id="IPR007120">
    <property type="entry name" value="DNA-dir_RNAP_su2_dom"/>
</dbReference>
<dbReference type="EMBL" id="CAXITT010000064">
    <property type="protein sequence ID" value="CAL1530216.1"/>
    <property type="molecule type" value="Genomic_DNA"/>
</dbReference>
<dbReference type="PROSITE" id="PS01166">
    <property type="entry name" value="RNA_POL_BETA"/>
    <property type="match status" value="1"/>
</dbReference>
<comment type="catalytic activity">
    <reaction evidence="12">
        <text>RNA(n) + a ribonucleoside 5'-triphosphate = RNA(n+1) + diphosphate</text>
        <dbReference type="Rhea" id="RHEA:21248"/>
        <dbReference type="Rhea" id="RHEA-COMP:14527"/>
        <dbReference type="Rhea" id="RHEA-COMP:17342"/>
        <dbReference type="ChEBI" id="CHEBI:33019"/>
        <dbReference type="ChEBI" id="CHEBI:61557"/>
        <dbReference type="ChEBI" id="CHEBI:140395"/>
        <dbReference type="EC" id="2.7.7.6"/>
    </reaction>
    <physiologicalReaction direction="left-to-right" evidence="12">
        <dbReference type="Rhea" id="RHEA:21249"/>
    </physiologicalReaction>
</comment>
<name>A0AAV2H8Z1_LYMST</name>
<dbReference type="InterPro" id="IPR007644">
    <property type="entry name" value="RNA_pol_bsu_protrusion"/>
</dbReference>
<dbReference type="Gene3D" id="2.40.270.10">
    <property type="entry name" value="DNA-directed RNA polymerase, subunit 2, domain 6"/>
    <property type="match status" value="1"/>
</dbReference>
<dbReference type="Gene3D" id="2.40.50.150">
    <property type="match status" value="1"/>
</dbReference>
<dbReference type="FunFam" id="2.40.270.10:FF:000006">
    <property type="entry name" value="DNA-directed RNA polymerase subunit beta"/>
    <property type="match status" value="1"/>
</dbReference>
<accession>A0AAV2H8Z1</accession>